<organism evidence="1 2">
    <name type="scientific">Seiridium cardinale</name>
    <dbReference type="NCBI Taxonomy" id="138064"/>
    <lineage>
        <taxon>Eukaryota</taxon>
        <taxon>Fungi</taxon>
        <taxon>Dikarya</taxon>
        <taxon>Ascomycota</taxon>
        <taxon>Pezizomycotina</taxon>
        <taxon>Sordariomycetes</taxon>
        <taxon>Xylariomycetidae</taxon>
        <taxon>Amphisphaeriales</taxon>
        <taxon>Sporocadaceae</taxon>
        <taxon>Seiridium</taxon>
    </lineage>
</organism>
<gene>
    <name evidence="1" type="ORF">SCAR479_07281</name>
</gene>
<sequence length="260" mass="29025">MNAFALGGCAVAGVFTVLFYRRRTAYFPSITGHHATAGHENSFGLFILNPLRNPNEQESYSLAIPTSCLKKGITDEEILARFTRGFFGGIFTPEAWFLRTIGFSKTDTRVTRGIPSSAATKTAGELSETPQIWDRSEISRTSTPAFGTLFFGNFLVADCSSVSSSQLEAISTKYGDFTRPPCTYAEFIFRSENGRLLVSHRFEVRRSEGPGSEENIQITFSHIRSTGRPGRLTMPGWFVWFHILYSKLLFSDGIREVLLK</sequence>
<comment type="caution">
    <text evidence="1">The sequence shown here is derived from an EMBL/GenBank/DDBJ whole genome shotgun (WGS) entry which is preliminary data.</text>
</comment>
<name>A0ABR2XQG1_9PEZI</name>
<accession>A0ABR2XQG1</accession>
<reference evidence="1 2" key="1">
    <citation type="submission" date="2024-02" db="EMBL/GenBank/DDBJ databases">
        <title>First draft genome assembly of two strains of Seiridium cardinale.</title>
        <authorList>
            <person name="Emiliani G."/>
            <person name="Scali E."/>
        </authorList>
    </citation>
    <scope>NUCLEOTIDE SEQUENCE [LARGE SCALE GENOMIC DNA]</scope>
    <source>
        <strain evidence="1 2">BM-138-000479</strain>
    </source>
</reference>
<evidence type="ECO:0000313" key="1">
    <source>
        <dbReference type="EMBL" id="KAK9776061.1"/>
    </source>
</evidence>
<protein>
    <recommendedName>
        <fullName evidence="3">Photosystem II reaction center PsbP family protein</fullName>
    </recommendedName>
</protein>
<dbReference type="Proteomes" id="UP001465668">
    <property type="component" value="Unassembled WGS sequence"/>
</dbReference>
<evidence type="ECO:0000313" key="2">
    <source>
        <dbReference type="Proteomes" id="UP001465668"/>
    </source>
</evidence>
<dbReference type="EMBL" id="JARVKM010000030">
    <property type="protein sequence ID" value="KAK9776061.1"/>
    <property type="molecule type" value="Genomic_DNA"/>
</dbReference>
<keyword evidence="2" id="KW-1185">Reference proteome</keyword>
<evidence type="ECO:0008006" key="3">
    <source>
        <dbReference type="Google" id="ProtNLM"/>
    </source>
</evidence>
<proteinExistence type="predicted"/>